<dbReference type="EMBL" id="LR796164">
    <property type="protein sequence ID" value="CAB4122482.1"/>
    <property type="molecule type" value="Genomic_DNA"/>
</dbReference>
<keyword evidence="1" id="KW-1133">Transmembrane helix</keyword>
<reference evidence="2" key="1">
    <citation type="submission" date="2020-04" db="EMBL/GenBank/DDBJ databases">
        <authorList>
            <person name="Chiriac C."/>
            <person name="Salcher M."/>
            <person name="Ghai R."/>
            <person name="Kavagutti S V."/>
        </authorList>
    </citation>
    <scope>NUCLEOTIDE SEQUENCE</scope>
</reference>
<name>A0A6J5KMR4_9CAUD</name>
<keyword evidence="1" id="KW-0472">Membrane</keyword>
<feature type="transmembrane region" description="Helical" evidence="1">
    <location>
        <begin position="12"/>
        <end position="37"/>
    </location>
</feature>
<protein>
    <submittedName>
        <fullName evidence="2">Uncharacterized protein</fullName>
    </submittedName>
</protein>
<organism evidence="2">
    <name type="scientific">uncultured Caudovirales phage</name>
    <dbReference type="NCBI Taxonomy" id="2100421"/>
    <lineage>
        <taxon>Viruses</taxon>
        <taxon>Duplodnaviria</taxon>
        <taxon>Heunggongvirae</taxon>
        <taxon>Uroviricota</taxon>
        <taxon>Caudoviricetes</taxon>
        <taxon>Peduoviridae</taxon>
        <taxon>Maltschvirus</taxon>
        <taxon>Maltschvirus maltsch</taxon>
    </lineage>
</organism>
<evidence type="ECO:0000256" key="1">
    <source>
        <dbReference type="SAM" id="Phobius"/>
    </source>
</evidence>
<gene>
    <name evidence="2" type="ORF">UFOVP36_53</name>
</gene>
<sequence>MTYTPRPPRFPIIPALAFFAVAGLAGYFVLTFIRFAFSI</sequence>
<proteinExistence type="predicted"/>
<keyword evidence="1" id="KW-0812">Transmembrane</keyword>
<evidence type="ECO:0000313" key="2">
    <source>
        <dbReference type="EMBL" id="CAB4122482.1"/>
    </source>
</evidence>
<accession>A0A6J5KMR4</accession>